<proteinExistence type="inferred from homology"/>
<dbReference type="EMBL" id="JAVRRL010000093">
    <property type="protein sequence ID" value="KAK5108196.1"/>
    <property type="molecule type" value="Genomic_DNA"/>
</dbReference>
<evidence type="ECO:0000313" key="10">
    <source>
        <dbReference type="Proteomes" id="UP001310890"/>
    </source>
</evidence>
<evidence type="ECO:0000256" key="4">
    <source>
        <dbReference type="ARBA" id="ARBA00022448"/>
    </source>
</evidence>
<dbReference type="PANTHER" id="PTHR31658:SF0">
    <property type="entry name" value="CONSERVED OLIGOMERIC GOLGI COMPLEX SUBUNIT 1"/>
    <property type="match status" value="1"/>
</dbReference>
<sequence>MADLPLDPRTLDSWEDAFQFPLPVVRKLEQQLRRNIDENRQKLRSLVGASYRDLLGTAERIIEMDGQMRTVEANLVGIGKRCNAGRIERIGENQVRMMRERDAKDRGRLKAMGQTKVLQGCLAAAQRTMRSRGDALVVAKLLVLARLLHKSVCDDGNAPDNLDEFRRKLGMLRRKLVVFIDRSISQATTGHEGLAHSLAAYALVTSSSAKDVLRHFLQVNLERIEDHDEKPSQTAVLQSLQLYKQTWHNTHALFPRAFTDAVSRLSKQPLLQDPQIGGLDELSIDLYGNWIADEVRSFIPWLRQESITNSEVQAALKSWSREAQSSILSAVTDCIASETDVRTVLEVRRKVVVEYMAFGSSHDSVPDIVHAIRDVRATMLRRLHEIVDSAVIAGQNGLDGHEIDQEMRNPHSDLWSLASQNLDLRGAAVDFRTKVVDRQHGRDSRVQVICRKLNSWVETIDRLRLGIKELRSTKWASGLDIDLDDLDDGNALVEELNKRDPDELQLRLRDAAGRTLQELHARVQSSAKSRSEPAFYLRVLRELKRRERSVGALLDGPFSGGHGQEEIVATLQHDFAVEVSGPALKQWSTSGLQASIVPTTLWEGSPALPIQPCPAVFRFLTILHKSMAEAGHDLWSPETVRVLKAYLNVELTRSIATLGVSGKAASQINGHKQNDDLSPTEEGQDAEQDVVTSREAHDQQRAQTVQLLFDLTFLARCLDAPGRASSERAVGTSIQEVSHKFDLDQAASDRLTKSANEYWRRTYLLFGLLADSHE</sequence>
<keyword evidence="5" id="KW-0653">Protein transport</keyword>
<dbReference type="GO" id="GO:0000139">
    <property type="term" value="C:Golgi membrane"/>
    <property type="evidence" value="ECO:0007669"/>
    <property type="project" value="UniProtKB-SubCell"/>
</dbReference>
<dbReference type="Pfam" id="PF08700">
    <property type="entry name" value="VPS51_Exo84_N"/>
    <property type="match status" value="1"/>
</dbReference>
<dbReference type="AlphaFoldDB" id="A0AAN7T9I0"/>
<evidence type="ECO:0000313" key="9">
    <source>
        <dbReference type="EMBL" id="KAK5108196.1"/>
    </source>
</evidence>
<gene>
    <name evidence="9" type="ORF">LTR62_008727</name>
</gene>
<evidence type="ECO:0000256" key="8">
    <source>
        <dbReference type="SAM" id="MobiDB-lite"/>
    </source>
</evidence>
<evidence type="ECO:0000256" key="6">
    <source>
        <dbReference type="ARBA" id="ARBA00023034"/>
    </source>
</evidence>
<dbReference type="GO" id="GO:0017119">
    <property type="term" value="C:Golgi transport complex"/>
    <property type="evidence" value="ECO:0007669"/>
    <property type="project" value="InterPro"/>
</dbReference>
<keyword evidence="6" id="KW-0333">Golgi apparatus</keyword>
<comment type="subcellular location">
    <subcellularLocation>
        <location evidence="1">Golgi apparatus membrane</location>
        <topology evidence="1">Peripheral membrane protein</topology>
    </subcellularLocation>
</comment>
<evidence type="ECO:0000256" key="1">
    <source>
        <dbReference type="ARBA" id="ARBA00004395"/>
    </source>
</evidence>
<feature type="region of interest" description="Disordered" evidence="8">
    <location>
        <begin position="665"/>
        <end position="697"/>
    </location>
</feature>
<organism evidence="9 10">
    <name type="scientific">Meristemomyces frigidus</name>
    <dbReference type="NCBI Taxonomy" id="1508187"/>
    <lineage>
        <taxon>Eukaryota</taxon>
        <taxon>Fungi</taxon>
        <taxon>Dikarya</taxon>
        <taxon>Ascomycota</taxon>
        <taxon>Pezizomycotina</taxon>
        <taxon>Dothideomycetes</taxon>
        <taxon>Dothideomycetidae</taxon>
        <taxon>Mycosphaerellales</taxon>
        <taxon>Teratosphaeriaceae</taxon>
        <taxon>Meristemomyces</taxon>
    </lineage>
</organism>
<evidence type="ECO:0000256" key="7">
    <source>
        <dbReference type="ARBA" id="ARBA00023136"/>
    </source>
</evidence>
<comment type="caution">
    <text evidence="9">The sequence shown here is derived from an EMBL/GenBank/DDBJ whole genome shotgun (WGS) entry which is preliminary data.</text>
</comment>
<evidence type="ECO:0000256" key="3">
    <source>
        <dbReference type="ARBA" id="ARBA00020978"/>
    </source>
</evidence>
<name>A0AAN7T9I0_9PEZI</name>
<dbReference type="GO" id="GO:0015031">
    <property type="term" value="P:protein transport"/>
    <property type="evidence" value="ECO:0007669"/>
    <property type="project" value="UniProtKB-KW"/>
</dbReference>
<accession>A0AAN7T9I0</accession>
<dbReference type="PANTHER" id="PTHR31658">
    <property type="entry name" value="CONSERVED OLIGOMERIC GOLGI COMPLEX SUBUNIT 1"/>
    <property type="match status" value="1"/>
</dbReference>
<protein>
    <recommendedName>
        <fullName evidence="3">Conserved oligomeric Golgi complex subunit 1</fullName>
    </recommendedName>
</protein>
<feature type="compositionally biased region" description="Acidic residues" evidence="8">
    <location>
        <begin position="678"/>
        <end position="688"/>
    </location>
</feature>
<dbReference type="GO" id="GO:0006891">
    <property type="term" value="P:intra-Golgi vesicle-mediated transport"/>
    <property type="evidence" value="ECO:0007669"/>
    <property type="project" value="InterPro"/>
</dbReference>
<keyword evidence="7" id="KW-0472">Membrane</keyword>
<comment type="similarity">
    <text evidence="2">Belongs to the COG1 family.</text>
</comment>
<evidence type="ECO:0000256" key="5">
    <source>
        <dbReference type="ARBA" id="ARBA00022927"/>
    </source>
</evidence>
<dbReference type="Proteomes" id="UP001310890">
    <property type="component" value="Unassembled WGS sequence"/>
</dbReference>
<evidence type="ECO:0000256" key="2">
    <source>
        <dbReference type="ARBA" id="ARBA00006653"/>
    </source>
</evidence>
<dbReference type="InterPro" id="IPR033370">
    <property type="entry name" value="COG1"/>
</dbReference>
<keyword evidence="4" id="KW-0813">Transport</keyword>
<reference evidence="9" key="1">
    <citation type="submission" date="2023-08" db="EMBL/GenBank/DDBJ databases">
        <title>Black Yeasts Isolated from many extreme environments.</title>
        <authorList>
            <person name="Coleine C."/>
            <person name="Stajich J.E."/>
            <person name="Selbmann L."/>
        </authorList>
    </citation>
    <scope>NUCLEOTIDE SEQUENCE</scope>
    <source>
        <strain evidence="9">CCFEE 5401</strain>
    </source>
</reference>